<dbReference type="SUPFAM" id="SSF52540">
    <property type="entry name" value="P-loop containing nucleoside triphosphate hydrolases"/>
    <property type="match status" value="1"/>
</dbReference>
<dbReference type="InterPro" id="IPR003593">
    <property type="entry name" value="AAA+_ATPase"/>
</dbReference>
<accession>A0A0V8GL05</accession>
<dbReference type="GO" id="GO:0055085">
    <property type="term" value="P:transmembrane transport"/>
    <property type="evidence" value="ECO:0007669"/>
    <property type="project" value="UniProtKB-ARBA"/>
</dbReference>
<dbReference type="Pfam" id="PF00005">
    <property type="entry name" value="ABC_tran"/>
    <property type="match status" value="1"/>
</dbReference>
<protein>
    <recommendedName>
        <fullName evidence="5">ABC transporter domain-containing protein</fullName>
    </recommendedName>
</protein>
<dbReference type="PROSITE" id="PS50893">
    <property type="entry name" value="ABC_TRANSPORTER_2"/>
    <property type="match status" value="1"/>
</dbReference>
<evidence type="ECO:0000259" key="5">
    <source>
        <dbReference type="PROSITE" id="PS50893"/>
    </source>
</evidence>
<dbReference type="AlphaFoldDB" id="A0A0V8GL05"/>
<comment type="caution">
    <text evidence="6">The sequence shown here is derived from an EMBL/GenBank/DDBJ whole genome shotgun (WGS) entry which is preliminary data.</text>
</comment>
<organism evidence="6 7">
    <name type="scientific">Exiguobacterium indicum</name>
    <dbReference type="NCBI Taxonomy" id="296995"/>
    <lineage>
        <taxon>Bacteria</taxon>
        <taxon>Bacillati</taxon>
        <taxon>Bacillota</taxon>
        <taxon>Bacilli</taxon>
        <taxon>Bacillales</taxon>
        <taxon>Bacillales Family XII. Incertae Sedis</taxon>
        <taxon>Exiguobacterium</taxon>
    </lineage>
</organism>
<dbReference type="OrthoDB" id="9802264at2"/>
<comment type="similarity">
    <text evidence="1">Belongs to the ABC transporter superfamily.</text>
</comment>
<dbReference type="Gene3D" id="3.40.50.300">
    <property type="entry name" value="P-loop containing nucleotide triphosphate hydrolases"/>
    <property type="match status" value="1"/>
</dbReference>
<dbReference type="GO" id="GO:0005524">
    <property type="term" value="F:ATP binding"/>
    <property type="evidence" value="ECO:0007669"/>
    <property type="project" value="UniProtKB-KW"/>
</dbReference>
<dbReference type="EMBL" id="LNQL01000001">
    <property type="protein sequence ID" value="KSU50983.1"/>
    <property type="molecule type" value="Genomic_DNA"/>
</dbReference>
<evidence type="ECO:0000256" key="1">
    <source>
        <dbReference type="ARBA" id="ARBA00005417"/>
    </source>
</evidence>
<sequence>MYPVLSVTDLTYQIKDQSLLSNISFHVRKKASIGIIGESGSGKTTLGRLILGLLKPTHGLISLHGKVFPSGHRNERRAIQAVFQHPLASFNPEWTVRESILEPFRRHRPILRHFPATSEENLMTALSLAVGVEERLFDQLPHQLSGGQIQRAAIARAISIEPDIIVMDEPTTGLDVVSRAQIIELLERLQQTLGVSLVLISHDIDFIRRLCSETLVLRDGRAVDLIDRLESSSAYTQRFVEAGTW</sequence>
<evidence type="ECO:0000313" key="7">
    <source>
        <dbReference type="Proteomes" id="UP000053797"/>
    </source>
</evidence>
<dbReference type="InterPro" id="IPR017871">
    <property type="entry name" value="ABC_transporter-like_CS"/>
</dbReference>
<evidence type="ECO:0000313" key="6">
    <source>
        <dbReference type="EMBL" id="KSU50983.1"/>
    </source>
</evidence>
<dbReference type="SMART" id="SM00382">
    <property type="entry name" value="AAA"/>
    <property type="match status" value="1"/>
</dbReference>
<reference evidence="6 7" key="1">
    <citation type="journal article" date="2015" name="Int. J. Syst. Evol. Microbiol.">
        <title>Exiguobacterium enclense sp. nov., isolated from sediment.</title>
        <authorList>
            <person name="Dastager S.G."/>
            <person name="Mawlankar R."/>
            <person name="Sonalkar V.V."/>
            <person name="Thorat M.N."/>
            <person name="Mual P."/>
            <person name="Verma A."/>
            <person name="Krishnamurthi S."/>
            <person name="Tang S.K."/>
            <person name="Li W.J."/>
        </authorList>
    </citation>
    <scope>NUCLEOTIDE SEQUENCE [LARGE SCALE GENOMIC DNA]</scope>
    <source>
        <strain evidence="6 7">NIO-1109</strain>
    </source>
</reference>
<proteinExistence type="inferred from homology"/>
<dbReference type="GO" id="GO:0016887">
    <property type="term" value="F:ATP hydrolysis activity"/>
    <property type="evidence" value="ECO:0007669"/>
    <property type="project" value="InterPro"/>
</dbReference>
<evidence type="ECO:0000256" key="4">
    <source>
        <dbReference type="ARBA" id="ARBA00022840"/>
    </source>
</evidence>
<dbReference type="PROSITE" id="PS00211">
    <property type="entry name" value="ABC_TRANSPORTER_1"/>
    <property type="match status" value="1"/>
</dbReference>
<gene>
    <name evidence="6" type="ORF">AS033_06275</name>
</gene>
<dbReference type="InterPro" id="IPR050319">
    <property type="entry name" value="ABC_transp_ATP-bind"/>
</dbReference>
<evidence type="ECO:0000256" key="3">
    <source>
        <dbReference type="ARBA" id="ARBA00022741"/>
    </source>
</evidence>
<name>A0A0V8GL05_9BACL</name>
<dbReference type="InterPro" id="IPR003439">
    <property type="entry name" value="ABC_transporter-like_ATP-bd"/>
</dbReference>
<dbReference type="RefSeq" id="WP_058265001.1">
    <property type="nucleotide sequence ID" value="NZ_FMYN01000001.1"/>
</dbReference>
<dbReference type="CDD" id="cd03257">
    <property type="entry name" value="ABC_NikE_OppD_transporters"/>
    <property type="match status" value="1"/>
</dbReference>
<evidence type="ECO:0000256" key="2">
    <source>
        <dbReference type="ARBA" id="ARBA00022448"/>
    </source>
</evidence>
<dbReference type="PANTHER" id="PTHR43776:SF7">
    <property type="entry name" value="D,D-DIPEPTIDE TRANSPORT ATP-BINDING PROTEIN DDPF-RELATED"/>
    <property type="match status" value="1"/>
</dbReference>
<feature type="domain" description="ABC transporter" evidence="5">
    <location>
        <begin position="5"/>
        <end position="244"/>
    </location>
</feature>
<dbReference type="InterPro" id="IPR027417">
    <property type="entry name" value="P-loop_NTPase"/>
</dbReference>
<keyword evidence="3" id="KW-0547">Nucleotide-binding</keyword>
<keyword evidence="2" id="KW-0813">Transport</keyword>
<dbReference type="PANTHER" id="PTHR43776">
    <property type="entry name" value="TRANSPORT ATP-BINDING PROTEIN"/>
    <property type="match status" value="1"/>
</dbReference>
<dbReference type="Proteomes" id="UP000053797">
    <property type="component" value="Unassembled WGS sequence"/>
</dbReference>
<keyword evidence="4" id="KW-0067">ATP-binding</keyword>